<sequence length="98" mass="11202">MSSMSDWQIEFDDARNPRASDYDWAQIDSVVQRLSLLQRQAREGAEVSEELQDSVAELERHIGAALEHGASLPELGERTMVSQRDLARVRDTGRLYER</sequence>
<gene>
    <name evidence="1" type="ORF">CIK84_18390</name>
</gene>
<evidence type="ECO:0000313" key="1">
    <source>
        <dbReference type="EMBL" id="PMQ18747.1"/>
    </source>
</evidence>
<name>A0A2N7RXY6_9MICC</name>
<comment type="caution">
    <text evidence="1">The sequence shown here is derived from an EMBL/GenBank/DDBJ whole genome shotgun (WGS) entry which is preliminary data.</text>
</comment>
<dbReference type="EMBL" id="PNQX01000004">
    <property type="protein sequence ID" value="PMQ18747.1"/>
    <property type="molecule type" value="Genomic_DNA"/>
</dbReference>
<reference evidence="1 2" key="1">
    <citation type="journal article" date="2017" name="Elife">
        <title>Extensive horizontal gene transfer in cheese-associated bacteria.</title>
        <authorList>
            <person name="Bonham K.S."/>
            <person name="Wolfe B.E."/>
            <person name="Dutton R.J."/>
        </authorList>
    </citation>
    <scope>NUCLEOTIDE SEQUENCE [LARGE SCALE GENOMIC DNA]</scope>
    <source>
        <strain evidence="1 2">JB182</strain>
    </source>
</reference>
<protein>
    <submittedName>
        <fullName evidence="1">Uncharacterized protein</fullName>
    </submittedName>
</protein>
<dbReference type="Proteomes" id="UP000235739">
    <property type="component" value="Unassembled WGS sequence"/>
</dbReference>
<accession>A0A2N7RXY6</accession>
<proteinExistence type="predicted"/>
<evidence type="ECO:0000313" key="2">
    <source>
        <dbReference type="Proteomes" id="UP000235739"/>
    </source>
</evidence>
<organism evidence="1 2">
    <name type="scientific">Glutamicibacter arilaitensis</name>
    <dbReference type="NCBI Taxonomy" id="256701"/>
    <lineage>
        <taxon>Bacteria</taxon>
        <taxon>Bacillati</taxon>
        <taxon>Actinomycetota</taxon>
        <taxon>Actinomycetes</taxon>
        <taxon>Micrococcales</taxon>
        <taxon>Micrococcaceae</taxon>
        <taxon>Glutamicibacter</taxon>
    </lineage>
</organism>
<dbReference type="AlphaFoldDB" id="A0A2N7RXY6"/>